<dbReference type="SUPFAM" id="SSF48452">
    <property type="entry name" value="TPR-like"/>
    <property type="match status" value="1"/>
</dbReference>
<keyword evidence="3" id="KW-1133">Transmembrane helix</keyword>
<dbReference type="AlphaFoldDB" id="D6SKN5"/>
<feature type="transmembrane region" description="Helical" evidence="3">
    <location>
        <begin position="37"/>
        <end position="58"/>
    </location>
</feature>
<name>D6SKN5_9BACT</name>
<dbReference type="PROSITE" id="PS50005">
    <property type="entry name" value="TPR"/>
    <property type="match status" value="1"/>
</dbReference>
<dbReference type="EMBL" id="ACJN02000001">
    <property type="protein sequence ID" value="EFI35246.1"/>
    <property type="molecule type" value="Genomic_DNA"/>
</dbReference>
<sequence>MSMLYRSIQKLRRQDEHDIPVPSFVFKYSAGSSRKRYMRAGLISLVMLAVVTIPVLIFQSRLDVYLQSPESSEQYSVAGYEMTNPQTTRQEQTVDDSAGSEATVSEEEILVAGEDGSAMSVDTAGADEVKRQETSEASETGVAEDIVRDKLAGHASVQQESSYVKQGLDPGPPEPADLPQGYSQVRLDRDLQEHFTRQAQRNRTAMSLNRDMNAAFAAGDYDDVHEYMVRLRDILPGASPLVLKWEGILAMQDNDYEKARRKFQAVLSQNPEDSSARANLALAMLKLDRTDQARKILAELRAKSPDNPMIETLTRLLR</sequence>
<keyword evidence="5" id="KW-1185">Reference proteome</keyword>
<gene>
    <name evidence="4" type="ORF">Dthio_PD2657</name>
</gene>
<proteinExistence type="predicted"/>
<accession>D6SKN5</accession>
<dbReference type="Gene3D" id="1.25.40.10">
    <property type="entry name" value="Tetratricopeptide repeat domain"/>
    <property type="match status" value="1"/>
</dbReference>
<reference evidence="4" key="1">
    <citation type="submission" date="2010-05" db="EMBL/GenBank/DDBJ databases">
        <title>The draft genome of Desulfonatronospira thiodismutans ASO3-1.</title>
        <authorList>
            <consortium name="US DOE Joint Genome Institute (JGI-PGF)"/>
            <person name="Lucas S."/>
            <person name="Copeland A."/>
            <person name="Lapidus A."/>
            <person name="Cheng J.-F."/>
            <person name="Bruce D."/>
            <person name="Goodwin L."/>
            <person name="Pitluck S."/>
            <person name="Chertkov O."/>
            <person name="Brettin T."/>
            <person name="Detter J.C."/>
            <person name="Han C."/>
            <person name="Land M.L."/>
            <person name="Hauser L."/>
            <person name="Kyrpides N."/>
            <person name="Mikhailova N."/>
            <person name="Muyzer G."/>
            <person name="Woyke T."/>
        </authorList>
    </citation>
    <scope>NUCLEOTIDE SEQUENCE [LARGE SCALE GENOMIC DNA]</scope>
    <source>
        <strain evidence="4">ASO3-1</strain>
    </source>
</reference>
<dbReference type="RefSeq" id="WP_008868379.1">
    <property type="nucleotide sequence ID" value="NZ_ACJN02000001.1"/>
</dbReference>
<keyword evidence="3" id="KW-0812">Transmembrane</keyword>
<dbReference type="Pfam" id="PF14559">
    <property type="entry name" value="TPR_19"/>
    <property type="match status" value="1"/>
</dbReference>
<organism evidence="4 5">
    <name type="scientific">Desulfonatronospira thiodismutans ASO3-1</name>
    <dbReference type="NCBI Taxonomy" id="555779"/>
    <lineage>
        <taxon>Bacteria</taxon>
        <taxon>Pseudomonadati</taxon>
        <taxon>Thermodesulfobacteriota</taxon>
        <taxon>Desulfovibrionia</taxon>
        <taxon>Desulfovibrionales</taxon>
        <taxon>Desulfonatronovibrionaceae</taxon>
        <taxon>Desulfonatronospira</taxon>
    </lineage>
</organism>
<feature type="repeat" description="TPR" evidence="1">
    <location>
        <begin position="240"/>
        <end position="273"/>
    </location>
</feature>
<evidence type="ECO:0000313" key="4">
    <source>
        <dbReference type="EMBL" id="EFI35246.1"/>
    </source>
</evidence>
<keyword evidence="3" id="KW-0472">Membrane</keyword>
<keyword evidence="1" id="KW-0802">TPR repeat</keyword>
<feature type="region of interest" description="Disordered" evidence="2">
    <location>
        <begin position="83"/>
        <end position="103"/>
    </location>
</feature>
<dbReference type="Proteomes" id="UP000005496">
    <property type="component" value="Unassembled WGS sequence"/>
</dbReference>
<comment type="caution">
    <text evidence="4">The sequence shown here is derived from an EMBL/GenBank/DDBJ whole genome shotgun (WGS) entry which is preliminary data.</text>
</comment>
<evidence type="ECO:0000313" key="5">
    <source>
        <dbReference type="Proteomes" id="UP000005496"/>
    </source>
</evidence>
<dbReference type="InterPro" id="IPR019734">
    <property type="entry name" value="TPR_rpt"/>
</dbReference>
<protein>
    <submittedName>
        <fullName evidence="4">Tetratricopeptide TPR_2 repeat protein</fullName>
    </submittedName>
</protein>
<evidence type="ECO:0000256" key="2">
    <source>
        <dbReference type="SAM" id="MobiDB-lite"/>
    </source>
</evidence>
<evidence type="ECO:0000256" key="1">
    <source>
        <dbReference type="PROSITE-ProRule" id="PRU00339"/>
    </source>
</evidence>
<dbReference type="InterPro" id="IPR011990">
    <property type="entry name" value="TPR-like_helical_dom_sf"/>
</dbReference>
<evidence type="ECO:0000256" key="3">
    <source>
        <dbReference type="SAM" id="Phobius"/>
    </source>
</evidence>